<reference evidence="3" key="1">
    <citation type="submission" date="2023-07" db="EMBL/GenBank/DDBJ databases">
        <title>30 novel species of actinomycetes from the DSMZ collection.</title>
        <authorList>
            <person name="Nouioui I."/>
        </authorList>
    </citation>
    <scope>NUCLEOTIDE SEQUENCE [LARGE SCALE GENOMIC DNA]</scope>
    <source>
        <strain evidence="3">DSM 41982</strain>
    </source>
</reference>
<evidence type="ECO:0000256" key="1">
    <source>
        <dbReference type="SAM" id="MobiDB-lite"/>
    </source>
</evidence>
<name>A0ABD5EDV0_9ACTN</name>
<gene>
    <name evidence="2" type="ORF">RM574_29605</name>
</gene>
<accession>A0ABD5EDV0</accession>
<comment type="caution">
    <text evidence="2">The sequence shown here is derived from an EMBL/GenBank/DDBJ whole genome shotgun (WGS) entry which is preliminary data.</text>
</comment>
<organism evidence="2 3">
    <name type="scientific">Streptomyces evansiae</name>
    <dbReference type="NCBI Taxonomy" id="3075535"/>
    <lineage>
        <taxon>Bacteria</taxon>
        <taxon>Bacillati</taxon>
        <taxon>Actinomycetota</taxon>
        <taxon>Actinomycetes</taxon>
        <taxon>Kitasatosporales</taxon>
        <taxon>Streptomycetaceae</taxon>
        <taxon>Streptomyces</taxon>
    </lineage>
</organism>
<proteinExistence type="predicted"/>
<dbReference type="AlphaFoldDB" id="A0ABD5EDV0"/>
<feature type="compositionally biased region" description="Acidic residues" evidence="1">
    <location>
        <begin position="8"/>
        <end position="20"/>
    </location>
</feature>
<dbReference type="RefSeq" id="WP_159026342.1">
    <property type="nucleotide sequence ID" value="NZ_JAVRER010000094.1"/>
</dbReference>
<feature type="region of interest" description="Disordered" evidence="1">
    <location>
        <begin position="1"/>
        <end position="24"/>
    </location>
</feature>
<dbReference type="Proteomes" id="UP001183607">
    <property type="component" value="Unassembled WGS sequence"/>
</dbReference>
<protein>
    <submittedName>
        <fullName evidence="2">Uncharacterized protein</fullName>
    </submittedName>
</protein>
<sequence>MEQHDEPADAEECPACEEDADRAPAREARAVLAEGAATVGMAEVLAVVRGAG</sequence>
<dbReference type="EMBL" id="JAVRER010000094">
    <property type="protein sequence ID" value="MDT0419634.1"/>
    <property type="molecule type" value="Genomic_DNA"/>
</dbReference>
<evidence type="ECO:0000313" key="3">
    <source>
        <dbReference type="Proteomes" id="UP001183607"/>
    </source>
</evidence>
<evidence type="ECO:0000313" key="2">
    <source>
        <dbReference type="EMBL" id="MDT0419634.1"/>
    </source>
</evidence>